<dbReference type="SUPFAM" id="SSF47095">
    <property type="entry name" value="HMG-box"/>
    <property type="match status" value="1"/>
</dbReference>
<dbReference type="EMBL" id="MN740798">
    <property type="protein sequence ID" value="QHU12160.1"/>
    <property type="molecule type" value="Genomic_DNA"/>
</dbReference>
<feature type="region of interest" description="Disordered" evidence="1">
    <location>
        <begin position="1"/>
        <end position="63"/>
    </location>
</feature>
<protein>
    <recommendedName>
        <fullName evidence="3">HMG box domain-containing protein</fullName>
    </recommendedName>
</protein>
<evidence type="ECO:0008006" key="3">
    <source>
        <dbReference type="Google" id="ProtNLM"/>
    </source>
</evidence>
<organism evidence="2">
    <name type="scientific">viral metagenome</name>
    <dbReference type="NCBI Taxonomy" id="1070528"/>
    <lineage>
        <taxon>unclassified sequences</taxon>
        <taxon>metagenomes</taxon>
        <taxon>organismal metagenomes</taxon>
    </lineage>
</organism>
<feature type="compositionally biased region" description="Basic and acidic residues" evidence="1">
    <location>
        <begin position="34"/>
        <end position="54"/>
    </location>
</feature>
<name>A0A6C0K5T5_9ZZZZ</name>
<feature type="compositionally biased region" description="Basic residues" evidence="1">
    <location>
        <begin position="9"/>
        <end position="24"/>
    </location>
</feature>
<evidence type="ECO:0000313" key="2">
    <source>
        <dbReference type="EMBL" id="QHU12160.1"/>
    </source>
</evidence>
<reference evidence="2" key="1">
    <citation type="journal article" date="2020" name="Nature">
        <title>Giant virus diversity and host interactions through global metagenomics.</title>
        <authorList>
            <person name="Schulz F."/>
            <person name="Roux S."/>
            <person name="Paez-Espino D."/>
            <person name="Jungbluth S."/>
            <person name="Walsh D.A."/>
            <person name="Denef V.J."/>
            <person name="McMahon K.D."/>
            <person name="Konstantinidis K.T."/>
            <person name="Eloe-Fadrosh E.A."/>
            <person name="Kyrpides N.C."/>
            <person name="Woyke T."/>
        </authorList>
    </citation>
    <scope>NUCLEOTIDE SEQUENCE</scope>
    <source>
        <strain evidence="2">GVMAG-S-1101171-110</strain>
    </source>
</reference>
<proteinExistence type="predicted"/>
<dbReference type="InterPro" id="IPR036910">
    <property type="entry name" value="HMG_box_dom_sf"/>
</dbReference>
<evidence type="ECO:0000256" key="1">
    <source>
        <dbReference type="SAM" id="MobiDB-lite"/>
    </source>
</evidence>
<sequence length="63" mass="7486">MDSIMATRKVQRNKRRSTRNKRKGSPWTAFVKKIHNEMKRKDKNASLGDAMKEASKRKKEMKH</sequence>
<dbReference type="AlphaFoldDB" id="A0A6C0K5T5"/>
<accession>A0A6C0K5T5</accession>